<protein>
    <recommendedName>
        <fullName evidence="1">F-box domain-containing protein</fullName>
    </recommendedName>
</protein>
<dbReference type="InterPro" id="IPR032675">
    <property type="entry name" value="LRR_dom_sf"/>
</dbReference>
<dbReference type="Proteomes" id="UP000615446">
    <property type="component" value="Unassembled WGS sequence"/>
</dbReference>
<organism evidence="2 3">
    <name type="scientific">Rhizophagus clarus</name>
    <dbReference type="NCBI Taxonomy" id="94130"/>
    <lineage>
        <taxon>Eukaryota</taxon>
        <taxon>Fungi</taxon>
        <taxon>Fungi incertae sedis</taxon>
        <taxon>Mucoromycota</taxon>
        <taxon>Glomeromycotina</taxon>
        <taxon>Glomeromycetes</taxon>
        <taxon>Glomerales</taxon>
        <taxon>Glomeraceae</taxon>
        <taxon>Rhizophagus</taxon>
    </lineage>
</organism>
<dbReference type="InterPro" id="IPR001810">
    <property type="entry name" value="F-box_dom"/>
</dbReference>
<dbReference type="OrthoDB" id="2320852at2759"/>
<comment type="caution">
    <text evidence="2">The sequence shown here is derived from an EMBL/GenBank/DDBJ whole genome shotgun (WGS) entry which is preliminary data.</text>
</comment>
<dbReference type="EMBL" id="BLAL01000288">
    <property type="protein sequence ID" value="GET00696.1"/>
    <property type="molecule type" value="Genomic_DNA"/>
</dbReference>
<proteinExistence type="predicted"/>
<dbReference type="Gene3D" id="3.80.10.10">
    <property type="entry name" value="Ribonuclease Inhibitor"/>
    <property type="match status" value="1"/>
</dbReference>
<dbReference type="Pfam" id="PF12937">
    <property type="entry name" value="F-box-like"/>
    <property type="match status" value="1"/>
</dbReference>
<name>A0A8H3MA56_9GLOM</name>
<evidence type="ECO:0000313" key="3">
    <source>
        <dbReference type="Proteomes" id="UP000615446"/>
    </source>
</evidence>
<feature type="domain" description="F-box" evidence="1">
    <location>
        <begin position="6"/>
        <end position="45"/>
    </location>
</feature>
<reference evidence="2" key="1">
    <citation type="submission" date="2019-10" db="EMBL/GenBank/DDBJ databases">
        <title>Conservation and host-specific expression of non-tandemly repeated heterogenous ribosome RNA gene in arbuscular mycorrhizal fungi.</title>
        <authorList>
            <person name="Maeda T."/>
            <person name="Kobayashi Y."/>
            <person name="Nakagawa T."/>
            <person name="Ezawa T."/>
            <person name="Yamaguchi K."/>
            <person name="Bino T."/>
            <person name="Nishimoto Y."/>
            <person name="Shigenobu S."/>
            <person name="Kawaguchi M."/>
        </authorList>
    </citation>
    <scope>NUCLEOTIDE SEQUENCE</scope>
    <source>
        <strain evidence="2">HR1</strain>
    </source>
</reference>
<dbReference type="AlphaFoldDB" id="A0A8H3MA56"/>
<evidence type="ECO:0000259" key="1">
    <source>
        <dbReference type="Pfam" id="PF12937"/>
    </source>
</evidence>
<gene>
    <name evidence="2" type="ORF">RCL2_002714000</name>
</gene>
<accession>A0A8H3MA56</accession>
<sequence length="350" mass="41385">MVQIVHDVLLLIFTELQDYPATLYSCALVNSSWCSVAVNILWKFVLNDLSDYKQETREKIYNVIAHFLPDGPEDPLPINNILLPSIKFPRRPTFEYIEYFNRISQCWIRDMCLVDVLIDDDYEDDEYENNGSDEEENQFTLLNEALELNNENYDETCEDIDWYKWEKCLGKASFPHLEYLETSFLPNNIESLILEKSGGNVLEIDIRYPLEFQDYQTENKQIIRAICNHCPKLRRLTLDIDPRNLDEFNGILSNCTQLEKLYLATKKFIIPNGDELLKIMVNGSPATLREFLFDDNWNFSLEGLESFLISWKCKDRFPIKFKHYFDKMLISWTDNHENILEKYKRNGTII</sequence>
<evidence type="ECO:0000313" key="2">
    <source>
        <dbReference type="EMBL" id="GET00696.1"/>
    </source>
</evidence>